<dbReference type="InterPro" id="IPR029066">
    <property type="entry name" value="PLP-binding_barrel"/>
</dbReference>
<evidence type="ECO:0000259" key="4">
    <source>
        <dbReference type="Pfam" id="PF01168"/>
    </source>
</evidence>
<dbReference type="HAMAP" id="MF_02087">
    <property type="entry name" value="PLP_homeostasis"/>
    <property type="match status" value="1"/>
</dbReference>
<evidence type="ECO:0000256" key="2">
    <source>
        <dbReference type="HAMAP-Rule" id="MF_02087"/>
    </source>
</evidence>
<dbReference type="Gene3D" id="3.20.20.10">
    <property type="entry name" value="Alanine racemase"/>
    <property type="match status" value="1"/>
</dbReference>
<dbReference type="PANTHER" id="PTHR10146:SF14">
    <property type="entry name" value="PYRIDOXAL PHOSPHATE HOMEOSTASIS PROTEIN"/>
    <property type="match status" value="1"/>
</dbReference>
<comment type="similarity">
    <text evidence="2 3">Belongs to the pyridoxal phosphate-binding protein YggS/PROSC family.</text>
</comment>
<name>A0ABW5SZE6_9BACI</name>
<dbReference type="CDD" id="cd00635">
    <property type="entry name" value="PLPDE_III_YBL036c_like"/>
    <property type="match status" value="1"/>
</dbReference>
<evidence type="ECO:0000313" key="5">
    <source>
        <dbReference type="EMBL" id="MFD2704881.1"/>
    </source>
</evidence>
<dbReference type="Pfam" id="PF01168">
    <property type="entry name" value="Ala_racemase_N"/>
    <property type="match status" value="1"/>
</dbReference>
<dbReference type="NCBIfam" id="TIGR00044">
    <property type="entry name" value="YggS family pyridoxal phosphate-dependent enzyme"/>
    <property type="match status" value="1"/>
</dbReference>
<dbReference type="Proteomes" id="UP001597520">
    <property type="component" value="Unassembled WGS sequence"/>
</dbReference>
<reference evidence="6" key="1">
    <citation type="journal article" date="2019" name="Int. J. Syst. Evol. Microbiol.">
        <title>The Global Catalogue of Microorganisms (GCM) 10K type strain sequencing project: providing services to taxonomists for standard genome sequencing and annotation.</title>
        <authorList>
            <consortium name="The Broad Institute Genomics Platform"/>
            <consortium name="The Broad Institute Genome Sequencing Center for Infectious Disease"/>
            <person name="Wu L."/>
            <person name="Ma J."/>
        </authorList>
    </citation>
    <scope>NUCLEOTIDE SEQUENCE [LARGE SCALE GENOMIC DNA]</scope>
    <source>
        <strain evidence="6">KCTC 33792</strain>
    </source>
</reference>
<feature type="modified residue" description="N6-(pyridoxal phosphate)lysine" evidence="2">
    <location>
        <position position="38"/>
    </location>
</feature>
<evidence type="ECO:0000256" key="3">
    <source>
        <dbReference type="RuleBase" id="RU004514"/>
    </source>
</evidence>
<evidence type="ECO:0000313" key="6">
    <source>
        <dbReference type="Proteomes" id="UP001597520"/>
    </source>
</evidence>
<keyword evidence="6" id="KW-1185">Reference proteome</keyword>
<evidence type="ECO:0000256" key="1">
    <source>
        <dbReference type="ARBA" id="ARBA00022898"/>
    </source>
</evidence>
<feature type="domain" description="Alanine racemase N-terminal" evidence="4">
    <location>
        <begin position="9"/>
        <end position="229"/>
    </location>
</feature>
<dbReference type="InterPro" id="IPR011078">
    <property type="entry name" value="PyrdxlP_homeostasis"/>
</dbReference>
<dbReference type="PANTHER" id="PTHR10146">
    <property type="entry name" value="PROLINE SYNTHETASE CO-TRANSCRIBED BACTERIAL HOMOLOG PROTEIN"/>
    <property type="match status" value="1"/>
</dbReference>
<dbReference type="PIRSF" id="PIRSF004848">
    <property type="entry name" value="YBL036c_PLPDEIII"/>
    <property type="match status" value="1"/>
</dbReference>
<accession>A0ABW5SZE6</accession>
<dbReference type="RefSeq" id="WP_380712147.1">
    <property type="nucleotide sequence ID" value="NZ_JBHUML010000002.1"/>
</dbReference>
<organism evidence="5 6">
    <name type="scientific">Salibacterium lacus</name>
    <dbReference type="NCBI Taxonomy" id="1898109"/>
    <lineage>
        <taxon>Bacteria</taxon>
        <taxon>Bacillati</taxon>
        <taxon>Bacillota</taxon>
        <taxon>Bacilli</taxon>
        <taxon>Bacillales</taxon>
        <taxon>Bacillaceae</taxon>
    </lineage>
</organism>
<comment type="caution">
    <text evidence="5">The sequence shown here is derived from an EMBL/GenBank/DDBJ whole genome shotgun (WGS) entry which is preliminary data.</text>
</comment>
<proteinExistence type="inferred from homology"/>
<gene>
    <name evidence="5" type="ORF">ACFSUB_05325</name>
</gene>
<dbReference type="SUPFAM" id="SSF51419">
    <property type="entry name" value="PLP-binding barrel"/>
    <property type="match status" value="1"/>
</dbReference>
<dbReference type="EMBL" id="JBHUML010000002">
    <property type="protein sequence ID" value="MFD2704881.1"/>
    <property type="molecule type" value="Genomic_DNA"/>
</dbReference>
<protein>
    <recommendedName>
        <fullName evidence="2">Pyridoxal phosphate homeostasis protein</fullName>
        <shortName evidence="2">PLP homeostasis protein</shortName>
    </recommendedName>
</protein>
<comment type="function">
    <text evidence="2">Pyridoxal 5'-phosphate (PLP)-binding protein, which is involved in PLP homeostasis.</text>
</comment>
<sequence length="231" mass="25944">MLLVNVKENLSRIEQEIQAACNRSGRDRSDVHIIAVTKYVTTDRALEAVDAGIRHIGENRLQGALEKWETCRGQAFLHFIGSLQSKKVKDIVDKYDYFHSLDRLGLAREFQKRSPDNHVVPCMVQVNVSGEDSKAGVAPQDLEGFIADLKEYPAVQVVGLMTMAPFEEDPEQTRPVFRKLRELRDDIQKQQHPHAPCHHLSMGMSNDFAVAVEEGATFVRIGTDLVGSRHG</sequence>
<keyword evidence="1 2" id="KW-0663">Pyridoxal phosphate</keyword>
<dbReference type="InterPro" id="IPR001608">
    <property type="entry name" value="Ala_racemase_N"/>
</dbReference>